<dbReference type="RefSeq" id="WP_208601992.1">
    <property type="nucleotide sequence ID" value="NZ_FMHY01000002.1"/>
</dbReference>
<reference evidence="3" key="1">
    <citation type="submission" date="2016-06" db="EMBL/GenBank/DDBJ databases">
        <authorList>
            <person name="Varghese N."/>
            <person name="Submissions Spin"/>
        </authorList>
    </citation>
    <scope>NUCLEOTIDE SEQUENCE [LARGE SCALE GENOMIC DNA]</scope>
    <source>
        <strain evidence="3">DSM 44814</strain>
    </source>
</reference>
<evidence type="ECO:0000313" key="2">
    <source>
        <dbReference type="EMBL" id="SCL48792.1"/>
    </source>
</evidence>
<dbReference type="Pfam" id="PF13524">
    <property type="entry name" value="Glyco_trans_1_2"/>
    <property type="match status" value="1"/>
</dbReference>
<keyword evidence="3" id="KW-1185">Reference proteome</keyword>
<dbReference type="Proteomes" id="UP000199696">
    <property type="component" value="Unassembled WGS sequence"/>
</dbReference>
<dbReference type="SUPFAM" id="SSF53756">
    <property type="entry name" value="UDP-Glycosyltransferase/glycogen phosphorylase"/>
    <property type="match status" value="1"/>
</dbReference>
<organism evidence="2 3">
    <name type="scientific">Micromonospora eburnea</name>
    <dbReference type="NCBI Taxonomy" id="227316"/>
    <lineage>
        <taxon>Bacteria</taxon>
        <taxon>Bacillati</taxon>
        <taxon>Actinomycetota</taxon>
        <taxon>Actinomycetes</taxon>
        <taxon>Micromonosporales</taxon>
        <taxon>Micromonosporaceae</taxon>
        <taxon>Micromonospora</taxon>
    </lineage>
</organism>
<dbReference type="STRING" id="227316.GA0070604_1776"/>
<feature type="domain" description="Spore protein YkvP/CgeB glycosyl transferase-like" evidence="1">
    <location>
        <begin position="180"/>
        <end position="319"/>
    </location>
</feature>
<dbReference type="InterPro" id="IPR055259">
    <property type="entry name" value="YkvP/CgeB_Glyco_trans-like"/>
</dbReference>
<accession>A0A1C6U428</accession>
<dbReference type="AlphaFoldDB" id="A0A1C6U428"/>
<proteinExistence type="predicted"/>
<sequence>MRIGIIGPSGPDHFAENVSASLSRMGHDVVLLGSTHPERGGYIWQEVAATALRASRRVEARAQRHLARRALEHECDAVISTDSNLTPNTVSELRRNKVPVALWFPDCVANLGRQRMLAAPYTALFFKDPLLVRRLVDMLDAPACYLPEACNPQVHRPIGEAGAQRRIVIVGNTYPSRMLLVRRLIEADVPLAIYGAPPARDVARMLPRGIHQGRVIVGEAKSRVFRTAAGVLNNLHPAEMQSVNCRLFEATAAGAAVLCERREVLPDMFDPDREVVPFTTFAELLERVRELLDDPRRTAEVGDAASKRAHSEHTYENRLPVVLDRLA</sequence>
<evidence type="ECO:0000259" key="1">
    <source>
        <dbReference type="Pfam" id="PF13524"/>
    </source>
</evidence>
<evidence type="ECO:0000313" key="3">
    <source>
        <dbReference type="Proteomes" id="UP000199696"/>
    </source>
</evidence>
<gene>
    <name evidence="2" type="ORF">GA0070604_1776</name>
</gene>
<dbReference type="EMBL" id="FMHY01000002">
    <property type="protein sequence ID" value="SCL48792.1"/>
    <property type="molecule type" value="Genomic_DNA"/>
</dbReference>
<protein>
    <submittedName>
        <fullName evidence="2">Spore maturation protein CgeB</fullName>
    </submittedName>
</protein>
<name>A0A1C6U428_9ACTN</name>
<dbReference type="Gene3D" id="3.40.50.2000">
    <property type="entry name" value="Glycogen Phosphorylase B"/>
    <property type="match status" value="2"/>
</dbReference>